<gene>
    <name evidence="1" type="ORF">UFOPK1788_00297</name>
</gene>
<sequence>MPYIMATVAGLLSPCEGKNTYRSMNYLLFFADLSAKTYTGSMSNKPKPKRPRAQNAVAWTGSTPDYESLGVEWRAIGLSSPARRALVDAKLYRVSDLRKISLLELGAMHGMGKSAIARLKVIMEAKRIRFLDQF</sequence>
<dbReference type="AlphaFoldDB" id="A0A6J6FE09"/>
<reference evidence="1" key="1">
    <citation type="submission" date="2020-05" db="EMBL/GenBank/DDBJ databases">
        <authorList>
            <person name="Chiriac C."/>
            <person name="Salcher M."/>
            <person name="Ghai R."/>
            <person name="Kavagutti S V."/>
        </authorList>
    </citation>
    <scope>NUCLEOTIDE SEQUENCE</scope>
</reference>
<name>A0A6J6FE09_9ZZZZ</name>
<proteinExistence type="predicted"/>
<dbReference type="SUPFAM" id="SSF47789">
    <property type="entry name" value="C-terminal domain of RNA polymerase alpha subunit"/>
    <property type="match status" value="1"/>
</dbReference>
<accession>A0A6J6FE09</accession>
<organism evidence="1">
    <name type="scientific">freshwater metagenome</name>
    <dbReference type="NCBI Taxonomy" id="449393"/>
    <lineage>
        <taxon>unclassified sequences</taxon>
        <taxon>metagenomes</taxon>
        <taxon>ecological metagenomes</taxon>
    </lineage>
</organism>
<protein>
    <submittedName>
        <fullName evidence="1">Unannotated protein</fullName>
    </submittedName>
</protein>
<dbReference type="EMBL" id="CAEZUE010000023">
    <property type="protein sequence ID" value="CAB4587122.1"/>
    <property type="molecule type" value="Genomic_DNA"/>
</dbReference>
<evidence type="ECO:0000313" key="1">
    <source>
        <dbReference type="EMBL" id="CAB4587122.1"/>
    </source>
</evidence>